<dbReference type="EC" id="3.1.1.-" evidence="3"/>
<dbReference type="RefSeq" id="XP_020117921.1">
    <property type="nucleotide sequence ID" value="XM_020262181.1"/>
</dbReference>
<dbReference type="SUPFAM" id="SSF53474">
    <property type="entry name" value="alpha/beta-Hydrolases"/>
    <property type="match status" value="1"/>
</dbReference>
<name>A0A225ABU8_TALAT</name>
<keyword evidence="6" id="KW-1185">Reference proteome</keyword>
<evidence type="ECO:0000313" key="6">
    <source>
        <dbReference type="Proteomes" id="UP000214365"/>
    </source>
</evidence>
<sequence length="543" mass="59214">MAALLQTTFLGQIQGKTADGVTHYRGIKYASLRNRLADAELVSSRSSEDGILDATKDGPTTASIINGCEFEQGAIQKSLPKKPLSQSDTECLNVNIAVPEGTSSTSKLPVLLFLHGGGLILGANSWPQFDWTRVIKLSVEKGVPILAVSPNYRVGAFGFLTSEELRSAGYKANNGLRDQRVAIEWVHRHIRDFGGDPNNITLAGMSAGGGSTLQHLHSDSSTPLCKRALSMSGTNILMAPISFEAHEKGYDAAIHIWGFDKMSPEDRVKAIIESPAAELVENFPVPPSFAIDGDMIPTAPTLAQLSDKSAAIYPVGKSWCKELLIGDAQHDSSIFGYRLPNQAKNAAPRFISALTNALSSHPAEVTSNLLASYSLSPTTPDEEAFSRILEFTNDILFYAPVLAYASGWPEDGNVYVYYFNETNPFDGPFKGQSTHILDVAYFYQNFNDHLTTEQQAVARAFAEDILRFVAGEAPWEPCKDLGDGFRARVFGPSSEKQVKKLVKDIYGGDSQRRGVLPRLLDETDVKWDELTGVFFAFLASYSP</sequence>
<dbReference type="InterPro" id="IPR029058">
    <property type="entry name" value="AB_hydrolase_fold"/>
</dbReference>
<evidence type="ECO:0000313" key="5">
    <source>
        <dbReference type="EMBL" id="OKL57800.1"/>
    </source>
</evidence>
<dbReference type="InterPro" id="IPR002018">
    <property type="entry name" value="CarbesteraseB"/>
</dbReference>
<dbReference type="GeneID" id="31007015"/>
<feature type="domain" description="Carboxylesterase type B" evidence="4">
    <location>
        <begin position="7"/>
        <end position="474"/>
    </location>
</feature>
<evidence type="ECO:0000256" key="3">
    <source>
        <dbReference type="RuleBase" id="RU361235"/>
    </source>
</evidence>
<proteinExistence type="inferred from homology"/>
<dbReference type="Pfam" id="PF00135">
    <property type="entry name" value="COesterase"/>
    <property type="match status" value="1"/>
</dbReference>
<dbReference type="Proteomes" id="UP000214365">
    <property type="component" value="Unassembled WGS sequence"/>
</dbReference>
<dbReference type="PANTHER" id="PTHR43142">
    <property type="entry name" value="CARBOXYLIC ESTER HYDROLASE"/>
    <property type="match status" value="1"/>
</dbReference>
<dbReference type="AlphaFoldDB" id="A0A225ABU8"/>
<dbReference type="STRING" id="1441469.A0A225ABU8"/>
<dbReference type="PROSITE" id="PS00122">
    <property type="entry name" value="CARBOXYLESTERASE_B_1"/>
    <property type="match status" value="1"/>
</dbReference>
<organism evidence="5 6">
    <name type="scientific">Talaromyces atroroseus</name>
    <dbReference type="NCBI Taxonomy" id="1441469"/>
    <lineage>
        <taxon>Eukaryota</taxon>
        <taxon>Fungi</taxon>
        <taxon>Dikarya</taxon>
        <taxon>Ascomycota</taxon>
        <taxon>Pezizomycotina</taxon>
        <taxon>Eurotiomycetes</taxon>
        <taxon>Eurotiomycetidae</taxon>
        <taxon>Eurotiales</taxon>
        <taxon>Trichocomaceae</taxon>
        <taxon>Talaromyces</taxon>
        <taxon>Talaromyces sect. Trachyspermi</taxon>
    </lineage>
</organism>
<dbReference type="EMBL" id="LFMY01000011">
    <property type="protein sequence ID" value="OKL57800.1"/>
    <property type="molecule type" value="Genomic_DNA"/>
</dbReference>
<keyword evidence="2 3" id="KW-0378">Hydrolase</keyword>
<dbReference type="InterPro" id="IPR019826">
    <property type="entry name" value="Carboxylesterase_B_AS"/>
</dbReference>
<evidence type="ECO:0000256" key="2">
    <source>
        <dbReference type="ARBA" id="ARBA00022801"/>
    </source>
</evidence>
<comment type="similarity">
    <text evidence="1 3">Belongs to the type-B carboxylesterase/lipase family.</text>
</comment>
<reference evidence="5 6" key="1">
    <citation type="submission" date="2015-06" db="EMBL/GenBank/DDBJ databases">
        <title>Talaromyces atroroseus IBT 11181 draft genome.</title>
        <authorList>
            <person name="Rasmussen K.B."/>
            <person name="Rasmussen S."/>
            <person name="Petersen B."/>
            <person name="Sicheritz-Ponten T."/>
            <person name="Mortensen U.H."/>
            <person name="Thrane U."/>
        </authorList>
    </citation>
    <scope>NUCLEOTIDE SEQUENCE [LARGE SCALE GENOMIC DNA]</scope>
    <source>
        <strain evidence="5 6">IBT 11181</strain>
    </source>
</reference>
<accession>A0A225ABU8</accession>
<evidence type="ECO:0000256" key="1">
    <source>
        <dbReference type="ARBA" id="ARBA00005964"/>
    </source>
</evidence>
<protein>
    <recommendedName>
        <fullName evidence="3">Carboxylic ester hydrolase</fullName>
        <ecNumber evidence="3">3.1.1.-</ecNumber>
    </recommendedName>
</protein>
<evidence type="ECO:0000259" key="4">
    <source>
        <dbReference type="Pfam" id="PF00135"/>
    </source>
</evidence>
<dbReference type="Gene3D" id="3.40.50.1820">
    <property type="entry name" value="alpha/beta hydrolase"/>
    <property type="match status" value="1"/>
</dbReference>
<dbReference type="PANTHER" id="PTHR43142:SF11">
    <property type="entry name" value="CARBOXYLIC ESTER HYDROLASE"/>
    <property type="match status" value="1"/>
</dbReference>
<comment type="caution">
    <text evidence="5">The sequence shown here is derived from an EMBL/GenBank/DDBJ whole genome shotgun (WGS) entry which is preliminary data.</text>
</comment>
<dbReference type="GO" id="GO:0016787">
    <property type="term" value="F:hydrolase activity"/>
    <property type="evidence" value="ECO:0007669"/>
    <property type="project" value="UniProtKB-KW"/>
</dbReference>
<dbReference type="OrthoDB" id="3200163at2759"/>
<gene>
    <name evidence="5" type="ORF">UA08_07259</name>
</gene>